<dbReference type="RefSeq" id="XP_015663754.1">
    <property type="nucleotide sequence ID" value="XM_015798234.1"/>
</dbReference>
<dbReference type="GO" id="GO:0016787">
    <property type="term" value="F:hydrolase activity"/>
    <property type="evidence" value="ECO:0007669"/>
    <property type="project" value="UniProtKB-KW"/>
</dbReference>
<evidence type="ECO:0000313" key="3">
    <source>
        <dbReference type="Proteomes" id="UP000037923"/>
    </source>
</evidence>
<dbReference type="InterPro" id="IPR050471">
    <property type="entry name" value="AB_hydrolase"/>
</dbReference>
<dbReference type="EMBL" id="LGTL01000002">
    <property type="protein sequence ID" value="KPA85315.1"/>
    <property type="molecule type" value="Genomic_DNA"/>
</dbReference>
<reference evidence="2 3" key="1">
    <citation type="submission" date="2015-07" db="EMBL/GenBank/DDBJ databases">
        <title>High-quality genome of monoxenous trypanosomatid Leptomonas pyrrhocoris.</title>
        <authorList>
            <person name="Flegontov P."/>
            <person name="Butenko A."/>
            <person name="Firsov S."/>
            <person name="Vlcek C."/>
            <person name="Logacheva M.D."/>
            <person name="Field M."/>
            <person name="Filatov D."/>
            <person name="Flegontova O."/>
            <person name="Gerasimov E."/>
            <person name="Jackson A.P."/>
            <person name="Kelly S."/>
            <person name="Opperdoes F."/>
            <person name="O'Reilly A."/>
            <person name="Votypka J."/>
            <person name="Yurchenko V."/>
            <person name="Lukes J."/>
        </authorList>
    </citation>
    <scope>NUCLEOTIDE SEQUENCE [LARGE SCALE GENOMIC DNA]</scope>
    <source>
        <strain evidence="2">H10</strain>
    </source>
</reference>
<dbReference type="GeneID" id="26901943"/>
<protein>
    <submittedName>
        <fullName evidence="2">Putative mitochondrial hydrolase, alpha/beta fold family</fullName>
    </submittedName>
</protein>
<dbReference type="Gene3D" id="3.40.50.1820">
    <property type="entry name" value="alpha/beta hydrolase"/>
    <property type="match status" value="1"/>
</dbReference>
<dbReference type="InterPro" id="IPR029058">
    <property type="entry name" value="AB_hydrolase_fold"/>
</dbReference>
<evidence type="ECO:0000259" key="1">
    <source>
        <dbReference type="Pfam" id="PF12146"/>
    </source>
</evidence>
<dbReference type="Pfam" id="PF12146">
    <property type="entry name" value="Hydrolase_4"/>
    <property type="match status" value="1"/>
</dbReference>
<name>A0A0N0DZH7_LEPPY</name>
<dbReference type="InterPro" id="IPR022742">
    <property type="entry name" value="Hydrolase_4"/>
</dbReference>
<keyword evidence="2" id="KW-0378">Hydrolase</keyword>
<accession>A0A0N0DZH7</accession>
<dbReference type="AlphaFoldDB" id="A0A0N0DZH7"/>
<dbReference type="PANTHER" id="PTHR43433">
    <property type="entry name" value="HYDROLASE, ALPHA/BETA FOLD FAMILY PROTEIN"/>
    <property type="match status" value="1"/>
</dbReference>
<dbReference type="VEuPathDB" id="TriTrypDB:LpyrH10_02_6220"/>
<dbReference type="OrthoDB" id="19657at2759"/>
<sequence>MHAFRAKVYQYRGALSCLHSTSYIRFPLLLTLSVLRTRMPVSSPPASTCEDTYVSPPLSDAARALLGDFEDKFVEVGTCASTGKRVTICYNAFGDPSHPCLLLVQGIGTSLLGYSLQFVQHFVDKGYYVIRYDNRDAGLSTHFDEFGSPALIRLGLPEWLSVGERLPYNLYDIMADGIGLLDALHISKAHCFGMSMGGMLVQLMAIHHPDRVLSLNILCSHAGGRDKTDPNLLHYARFLKRPRSQSAIDRADHMIWFINYLSQGAYLLHMDAVRQYILYSYERNGVHDDRGMPRQAAAVMRAPSRVEGLKKVQCPTLVMHGGADPLIPVANGHHLADVIPAAKLVIFPKLGHDFPLTLMPFFQDEIVLNMSYATVKHEL</sequence>
<gene>
    <name evidence="2" type="ORF">ABB37_01648</name>
</gene>
<feature type="domain" description="Serine aminopeptidase S33" evidence="1">
    <location>
        <begin position="99"/>
        <end position="353"/>
    </location>
</feature>
<dbReference type="OMA" id="AHIQGSQ"/>
<dbReference type="SUPFAM" id="SSF53474">
    <property type="entry name" value="alpha/beta-Hydrolases"/>
    <property type="match status" value="1"/>
</dbReference>
<dbReference type="PANTHER" id="PTHR43433:SF7">
    <property type="entry name" value="ALPHA_BETA FOLD FAMILY, PUTATIVE-RELATED"/>
    <property type="match status" value="1"/>
</dbReference>
<comment type="caution">
    <text evidence="2">The sequence shown here is derived from an EMBL/GenBank/DDBJ whole genome shotgun (WGS) entry which is preliminary data.</text>
</comment>
<organism evidence="2 3">
    <name type="scientific">Leptomonas pyrrhocoris</name>
    <name type="common">Firebug parasite</name>
    <dbReference type="NCBI Taxonomy" id="157538"/>
    <lineage>
        <taxon>Eukaryota</taxon>
        <taxon>Discoba</taxon>
        <taxon>Euglenozoa</taxon>
        <taxon>Kinetoplastea</taxon>
        <taxon>Metakinetoplastina</taxon>
        <taxon>Trypanosomatida</taxon>
        <taxon>Trypanosomatidae</taxon>
        <taxon>Leishmaniinae</taxon>
        <taxon>Leptomonas</taxon>
    </lineage>
</organism>
<proteinExistence type="predicted"/>
<evidence type="ECO:0000313" key="2">
    <source>
        <dbReference type="EMBL" id="KPA85315.1"/>
    </source>
</evidence>
<dbReference type="Proteomes" id="UP000037923">
    <property type="component" value="Unassembled WGS sequence"/>
</dbReference>
<keyword evidence="3" id="KW-1185">Reference proteome</keyword>